<dbReference type="EMBL" id="JADCNL010000010">
    <property type="protein sequence ID" value="KAG0463529.1"/>
    <property type="molecule type" value="Genomic_DNA"/>
</dbReference>
<evidence type="ECO:0000313" key="3">
    <source>
        <dbReference type="EMBL" id="KAG0463529.1"/>
    </source>
</evidence>
<reference evidence="3 4" key="1">
    <citation type="journal article" date="2020" name="Nat. Food">
        <title>A phased Vanilla planifolia genome enables genetic improvement of flavour and production.</title>
        <authorList>
            <person name="Hasing T."/>
            <person name="Tang H."/>
            <person name="Brym M."/>
            <person name="Khazi F."/>
            <person name="Huang T."/>
            <person name="Chambers A.H."/>
        </authorList>
    </citation>
    <scope>NUCLEOTIDE SEQUENCE [LARGE SCALE GENOMIC DNA]</scope>
    <source>
        <tissue evidence="3">Leaf</tissue>
    </source>
</reference>
<dbReference type="Pfam" id="PF00415">
    <property type="entry name" value="RCC1"/>
    <property type="match status" value="1"/>
</dbReference>
<dbReference type="SUPFAM" id="SSF50985">
    <property type="entry name" value="RCC1/BLIP-II"/>
    <property type="match status" value="1"/>
</dbReference>
<gene>
    <name evidence="3" type="ORF">HPP92_019598</name>
</gene>
<organism evidence="3 4">
    <name type="scientific">Vanilla planifolia</name>
    <name type="common">Vanilla</name>
    <dbReference type="NCBI Taxonomy" id="51239"/>
    <lineage>
        <taxon>Eukaryota</taxon>
        <taxon>Viridiplantae</taxon>
        <taxon>Streptophyta</taxon>
        <taxon>Embryophyta</taxon>
        <taxon>Tracheophyta</taxon>
        <taxon>Spermatophyta</taxon>
        <taxon>Magnoliopsida</taxon>
        <taxon>Liliopsida</taxon>
        <taxon>Asparagales</taxon>
        <taxon>Orchidaceae</taxon>
        <taxon>Vanilloideae</taxon>
        <taxon>Vanilleae</taxon>
        <taxon>Vanilla</taxon>
    </lineage>
</organism>
<evidence type="ECO:0000313" key="4">
    <source>
        <dbReference type="Proteomes" id="UP000636800"/>
    </source>
</evidence>
<accession>A0A835Q5P0</accession>
<dbReference type="Gene3D" id="2.130.10.30">
    <property type="entry name" value="Regulator of chromosome condensation 1/beta-lactamase-inhibitor protein II"/>
    <property type="match status" value="1"/>
</dbReference>
<dbReference type="PROSITE" id="PS50012">
    <property type="entry name" value="RCC1_3"/>
    <property type="match status" value="1"/>
</dbReference>
<dbReference type="Proteomes" id="UP000636800">
    <property type="component" value="Chromosome 10"/>
</dbReference>
<dbReference type="InterPro" id="IPR000408">
    <property type="entry name" value="Reg_chr_condens"/>
</dbReference>
<keyword evidence="4" id="KW-1185">Reference proteome</keyword>
<proteinExistence type="predicted"/>
<dbReference type="InterPro" id="IPR009091">
    <property type="entry name" value="RCC1/BLIP-II"/>
</dbReference>
<dbReference type="OrthoDB" id="1909848at2759"/>
<evidence type="ECO:0000256" key="1">
    <source>
        <dbReference type="PROSITE-ProRule" id="PRU00235"/>
    </source>
</evidence>
<feature type="repeat" description="RCC1" evidence="1">
    <location>
        <begin position="46"/>
        <end position="97"/>
    </location>
</feature>
<comment type="caution">
    <text evidence="3">The sequence shown here is derived from an EMBL/GenBank/DDBJ whole genome shotgun (WGS) entry which is preliminary data.</text>
</comment>
<sequence length="118" mass="13224">MWWLPGRRQERKQAQGTVIRQRPEDSMEEIAGGKHDQVVEEEQVEPTLWSWGAGSDGQLATGTLEDQSLPQPLSFPSVHPIFRMACGGAHAIALTRNLLFVIFGPFVTEFFHLLPVDV</sequence>
<dbReference type="AlphaFoldDB" id="A0A835Q5P0"/>
<protein>
    <submittedName>
        <fullName evidence="3">Uncharacterized protein</fullName>
    </submittedName>
</protein>
<name>A0A835Q5P0_VANPL</name>
<evidence type="ECO:0000256" key="2">
    <source>
        <dbReference type="SAM" id="MobiDB-lite"/>
    </source>
</evidence>
<feature type="region of interest" description="Disordered" evidence="2">
    <location>
        <begin position="1"/>
        <end position="25"/>
    </location>
</feature>